<sequence>MAKTNTLRITNTHQTKGLDEINVSHIVPKVRSFERHLDNVKITLFGPRVEGGYILRIEGKPNGQSQNIKGHVELNIKKEDLHKVLSEQKLYDDIAAMKLAQFVGYIGENHARKAANSGDLLSKGYIKNRGKTAVPFLSTLKGDKKIVPGSVFSLQNRQGHGIDLICKVAPYPPPPKWITIESKTMMKESFGPHATPRAGKVSDYQKDPIGNLSKHIDLAERSLRSKVNEYSINQSIRKEMTELIQDIKRNSRRKKDEDSIVKGYKLTIGIDDKFNVSSNLKYKQLYIFEELTK</sequence>
<proteinExistence type="predicted"/>
<protein>
    <submittedName>
        <fullName evidence="1">Uncharacterized protein</fullName>
    </submittedName>
</protein>
<organism evidence="1 2">
    <name type="scientific">Providencia stuartii</name>
    <dbReference type="NCBI Taxonomy" id="588"/>
    <lineage>
        <taxon>Bacteria</taxon>
        <taxon>Pseudomonadati</taxon>
        <taxon>Pseudomonadota</taxon>
        <taxon>Gammaproteobacteria</taxon>
        <taxon>Enterobacterales</taxon>
        <taxon>Morganellaceae</taxon>
        <taxon>Providencia</taxon>
    </lineage>
</organism>
<gene>
    <name evidence="1" type="ORF">A3Q29_08775</name>
</gene>
<comment type="caution">
    <text evidence="1">The sequence shown here is derived from an EMBL/GenBank/DDBJ whole genome shotgun (WGS) entry which is preliminary data.</text>
</comment>
<dbReference type="EMBL" id="LVIE01000201">
    <property type="protein sequence ID" value="OHT23009.1"/>
    <property type="molecule type" value="Genomic_DNA"/>
</dbReference>
<dbReference type="RefSeq" id="WP_070929516.1">
    <property type="nucleotide sequence ID" value="NZ_VAUE01000024.1"/>
</dbReference>
<keyword evidence="2" id="KW-1185">Reference proteome</keyword>
<dbReference type="GeneID" id="92277302"/>
<accession>A0A1S1HL07</accession>
<reference evidence="1 2" key="1">
    <citation type="submission" date="2016-03" db="EMBL/GenBank/DDBJ databases">
        <title>Genome sequence of Providencia stuartii strain, isolated from the salivary glands of larval Lucilia sericata.</title>
        <authorList>
            <person name="Yuan Y."/>
            <person name="Zhang Y."/>
            <person name="Fu S."/>
            <person name="Crippen T.L."/>
            <person name="Visi D."/>
            <person name="Benbow M.E."/>
            <person name="Allen M."/>
            <person name="Tomberlin J.K."/>
            <person name="Sze S.-H."/>
            <person name="Tarone A.M."/>
        </authorList>
    </citation>
    <scope>NUCLEOTIDE SEQUENCE [LARGE SCALE GENOMIC DNA]</scope>
    <source>
        <strain evidence="1 2">Crippen</strain>
    </source>
</reference>
<name>A0A1S1HL07_PROST</name>
<dbReference type="AlphaFoldDB" id="A0A1S1HL07"/>
<dbReference type="OrthoDB" id="6466635at2"/>
<dbReference type="Proteomes" id="UP000179588">
    <property type="component" value="Unassembled WGS sequence"/>
</dbReference>
<evidence type="ECO:0000313" key="1">
    <source>
        <dbReference type="EMBL" id="OHT23009.1"/>
    </source>
</evidence>
<evidence type="ECO:0000313" key="2">
    <source>
        <dbReference type="Proteomes" id="UP000179588"/>
    </source>
</evidence>